<evidence type="ECO:0000259" key="2">
    <source>
        <dbReference type="Pfam" id="PF15982"/>
    </source>
</evidence>
<reference evidence="3 4" key="1">
    <citation type="submission" date="2024-11" db="EMBL/GenBank/DDBJ databases">
        <title>Chromosome-level genome assembly of the freshwater bivalve Anodonta woodiana.</title>
        <authorList>
            <person name="Chen X."/>
        </authorList>
    </citation>
    <scope>NUCLEOTIDE SEQUENCE [LARGE SCALE GENOMIC DNA]</scope>
    <source>
        <strain evidence="3">MN2024</strain>
        <tissue evidence="3">Gills</tissue>
    </source>
</reference>
<accession>A0ABD3X8S6</accession>
<proteinExistence type="predicted"/>
<keyword evidence="4" id="KW-1185">Reference proteome</keyword>
<dbReference type="PANTHER" id="PTHR12459:SF6">
    <property type="entry name" value="GB|AAD46013.1"/>
    <property type="match status" value="1"/>
</dbReference>
<dbReference type="InterPro" id="IPR026749">
    <property type="entry name" value="Tmem135"/>
</dbReference>
<dbReference type="EMBL" id="JBJQND010000003">
    <property type="protein sequence ID" value="KAL3882664.1"/>
    <property type="molecule type" value="Genomic_DNA"/>
</dbReference>
<dbReference type="PANTHER" id="PTHR12459">
    <property type="entry name" value="TRANSMEMBRANE PROTEIN 135-RELATED"/>
    <property type="match status" value="1"/>
</dbReference>
<sequence length="416" mass="47528">MSTQHHKHDKDYENANGFMEDFKLSESAKTFLRRFLKGFGSGVGLFVGFKLVSALMRNPFREKLPNIPRDIMSKDCVRFASFLGLYPSLYELALELVQRCRGRKDDWNSGIAGGLAGLSIVVEEPTRRRVVCLFAIARAIGALLSTMVKREKIPFIPHTDTLFFCICCSLLVYCNALKPQYLSVGYYRSVLKWSRDYTDKKLHSLFRATGDHFVTCNEVGLHKDTCTMHAMKDFLRSFPAFAKLYLPIHVTPVLVFRQKLLWQKPLKVFKSLIQNIVMSTAFLATMVMLAKYVICLLRNVQHRPPPLPGYIPAIAGFTAGLGVLFERASRRKELALFLIPHSLYAVYLWAKEAGLMRTIPYSSVVLYALSMVSVMHAYEREPESLSVLLHGILRYFVGTRESTVERRRREISETNM</sequence>
<feature type="transmembrane region" description="Helical" evidence="1">
    <location>
        <begin position="238"/>
        <end position="256"/>
    </location>
</feature>
<evidence type="ECO:0000313" key="4">
    <source>
        <dbReference type="Proteomes" id="UP001634394"/>
    </source>
</evidence>
<dbReference type="InterPro" id="IPR031926">
    <property type="entry name" value="TMEM135_N"/>
</dbReference>
<protein>
    <recommendedName>
        <fullName evidence="2">Transmembrane protein 135 N-terminal domain-containing protein</fullName>
    </recommendedName>
</protein>
<feature type="transmembrane region" description="Helical" evidence="1">
    <location>
        <begin position="276"/>
        <end position="297"/>
    </location>
</feature>
<name>A0ABD3X8S6_SINWO</name>
<feature type="domain" description="Transmembrane protein 135 N-terminal" evidence="2">
    <location>
        <begin position="216"/>
        <end position="338"/>
    </location>
</feature>
<comment type="caution">
    <text evidence="3">The sequence shown here is derived from an EMBL/GenBank/DDBJ whole genome shotgun (WGS) entry which is preliminary data.</text>
</comment>
<evidence type="ECO:0000313" key="3">
    <source>
        <dbReference type="EMBL" id="KAL3882664.1"/>
    </source>
</evidence>
<keyword evidence="1" id="KW-0472">Membrane</keyword>
<dbReference type="Proteomes" id="UP001634394">
    <property type="component" value="Unassembled WGS sequence"/>
</dbReference>
<dbReference type="Pfam" id="PF15982">
    <property type="entry name" value="TMEM135_C_rich"/>
    <property type="match status" value="1"/>
</dbReference>
<dbReference type="AlphaFoldDB" id="A0ABD3X8S6"/>
<evidence type="ECO:0000256" key="1">
    <source>
        <dbReference type="SAM" id="Phobius"/>
    </source>
</evidence>
<keyword evidence="1" id="KW-1133">Transmembrane helix</keyword>
<organism evidence="3 4">
    <name type="scientific">Sinanodonta woodiana</name>
    <name type="common">Chinese pond mussel</name>
    <name type="synonym">Anodonta woodiana</name>
    <dbReference type="NCBI Taxonomy" id="1069815"/>
    <lineage>
        <taxon>Eukaryota</taxon>
        <taxon>Metazoa</taxon>
        <taxon>Spiralia</taxon>
        <taxon>Lophotrochozoa</taxon>
        <taxon>Mollusca</taxon>
        <taxon>Bivalvia</taxon>
        <taxon>Autobranchia</taxon>
        <taxon>Heteroconchia</taxon>
        <taxon>Palaeoheterodonta</taxon>
        <taxon>Unionida</taxon>
        <taxon>Unionoidea</taxon>
        <taxon>Unionidae</taxon>
        <taxon>Unioninae</taxon>
        <taxon>Sinanodonta</taxon>
    </lineage>
</organism>
<dbReference type="GO" id="GO:0012505">
    <property type="term" value="C:endomembrane system"/>
    <property type="evidence" value="ECO:0007669"/>
    <property type="project" value="UniProtKB-SubCell"/>
</dbReference>
<gene>
    <name evidence="3" type="ORF">ACJMK2_028982</name>
</gene>
<keyword evidence="1" id="KW-0812">Transmembrane</keyword>